<feature type="domain" description="HTH tetR-type" evidence="2">
    <location>
        <begin position="18"/>
        <end position="62"/>
    </location>
</feature>
<dbReference type="Pfam" id="PF14278">
    <property type="entry name" value="TetR_C_8"/>
    <property type="match status" value="1"/>
</dbReference>
<keyword evidence="5" id="KW-1185">Reference proteome</keyword>
<organism evidence="4 5">
    <name type="scientific">Paenibacillus borealis</name>
    <dbReference type="NCBI Taxonomy" id="160799"/>
    <lineage>
        <taxon>Bacteria</taxon>
        <taxon>Bacillati</taxon>
        <taxon>Bacillota</taxon>
        <taxon>Bacilli</taxon>
        <taxon>Bacillales</taxon>
        <taxon>Paenibacillaceae</taxon>
        <taxon>Paenibacillus</taxon>
    </lineage>
</organism>
<dbReference type="Gene3D" id="1.10.357.10">
    <property type="entry name" value="Tetracycline Repressor, domain 2"/>
    <property type="match status" value="1"/>
</dbReference>
<dbReference type="InterPro" id="IPR039532">
    <property type="entry name" value="TetR_C_Firmicutes"/>
</dbReference>
<protein>
    <submittedName>
        <fullName evidence="4">Uncharacterized protein</fullName>
    </submittedName>
</protein>
<dbReference type="GO" id="GO:0003677">
    <property type="term" value="F:DNA binding"/>
    <property type="evidence" value="ECO:0007669"/>
    <property type="project" value="UniProtKB-KW"/>
</dbReference>
<dbReference type="PANTHER" id="PTHR43479:SF11">
    <property type="entry name" value="ACREF_ENVCD OPERON REPRESSOR-RELATED"/>
    <property type="match status" value="1"/>
</dbReference>
<gene>
    <name evidence="4" type="ORF">PBOR_05975</name>
</gene>
<dbReference type="PANTHER" id="PTHR43479">
    <property type="entry name" value="ACREF/ENVCD OPERON REPRESSOR-RELATED"/>
    <property type="match status" value="1"/>
</dbReference>
<evidence type="ECO:0000313" key="5">
    <source>
        <dbReference type="Proteomes" id="UP000029518"/>
    </source>
</evidence>
<dbReference type="SUPFAM" id="SSF46689">
    <property type="entry name" value="Homeodomain-like"/>
    <property type="match status" value="1"/>
</dbReference>
<evidence type="ECO:0000256" key="1">
    <source>
        <dbReference type="ARBA" id="ARBA00023125"/>
    </source>
</evidence>
<dbReference type="Pfam" id="PF00440">
    <property type="entry name" value="TetR_N"/>
    <property type="match status" value="1"/>
</dbReference>
<dbReference type="InterPro" id="IPR009057">
    <property type="entry name" value="Homeodomain-like_sf"/>
</dbReference>
<accession>A0A089L4Z5</accession>
<dbReference type="HOGENOM" id="CLU_087539_6_0_9"/>
<dbReference type="RefSeq" id="WP_042210857.1">
    <property type="nucleotide sequence ID" value="NZ_CP009285.1"/>
</dbReference>
<name>A0A089L4Z5_PAEBO</name>
<dbReference type="KEGG" id="pbd:PBOR_05975"/>
<dbReference type="OrthoDB" id="9810250at2"/>
<feature type="domain" description="Transcriptional regulator TetR C-terminal Firmicutes type" evidence="3">
    <location>
        <begin position="82"/>
        <end position="175"/>
    </location>
</feature>
<evidence type="ECO:0000259" key="2">
    <source>
        <dbReference type="Pfam" id="PF00440"/>
    </source>
</evidence>
<dbReference type="InterPro" id="IPR050624">
    <property type="entry name" value="HTH-type_Tx_Regulator"/>
</dbReference>
<dbReference type="Proteomes" id="UP000029518">
    <property type="component" value="Chromosome"/>
</dbReference>
<dbReference type="AlphaFoldDB" id="A0A089L4Z5"/>
<evidence type="ECO:0000313" key="4">
    <source>
        <dbReference type="EMBL" id="AIQ56536.1"/>
    </source>
</evidence>
<proteinExistence type="predicted"/>
<reference evidence="4" key="1">
    <citation type="submission" date="2014-08" db="EMBL/GenBank/DDBJ databases">
        <title>Comparative genomics of the Paenibacillus odorifer group.</title>
        <authorList>
            <person name="den Bakker H.C."/>
            <person name="Tsai Y.-C.Y.-C."/>
            <person name="Martin N."/>
            <person name="Korlach J."/>
            <person name="Wiedmann M."/>
        </authorList>
    </citation>
    <scope>NUCLEOTIDE SEQUENCE [LARGE SCALE GENOMIC DNA]</scope>
    <source>
        <strain evidence="4">DSM 13188</strain>
    </source>
</reference>
<dbReference type="InterPro" id="IPR001647">
    <property type="entry name" value="HTH_TetR"/>
</dbReference>
<sequence length="179" mass="21452">MSTRVNPIAQRSKKWLSDALIDLLQEKPYSNITITEICDKAELVRKTFYRNFTSKEAVLIEIIDLMFQDFFKYISDQNLGPHDMPLAYFTFWEKHKVFLHILIQNQLYGLLNDQYVIYLEAMEHIIGTKREYHSELEKDYMRTMMAAGLWSILKKWIIRDCKESKEEMAKMTLDFFDIE</sequence>
<evidence type="ECO:0000259" key="3">
    <source>
        <dbReference type="Pfam" id="PF14278"/>
    </source>
</evidence>
<keyword evidence="1" id="KW-0238">DNA-binding</keyword>
<dbReference type="EMBL" id="CP009285">
    <property type="protein sequence ID" value="AIQ56536.1"/>
    <property type="molecule type" value="Genomic_DNA"/>
</dbReference>